<protein>
    <recommendedName>
        <fullName evidence="3">Excreted virulence factor EspC, type VII ESX diderm</fullName>
    </recommendedName>
</protein>
<name>A0ABQ2URZ3_9PSEU</name>
<proteinExistence type="predicted"/>
<evidence type="ECO:0008006" key="3">
    <source>
        <dbReference type="Google" id="ProtNLM"/>
    </source>
</evidence>
<keyword evidence="2" id="KW-1185">Reference proteome</keyword>
<dbReference type="RefSeq" id="WP_189255971.1">
    <property type="nucleotide sequence ID" value="NZ_BMRE01000021.1"/>
</dbReference>
<gene>
    <name evidence="1" type="ORF">GCM10010178_48220</name>
</gene>
<sequence>MTSLNAADCEAMIGELDNGMGLAGQAVKLLIDAFNGTMGNITGNPLIYLAPDMGLRRLVGELRGYLDKIVQAWQAFIDHHAPVVALIRTAFGWITDVRGPVSEMAGVVRRSESPSMREWTGSASSYYFGEVVPQQALALSQTHPKAELISKWLMGVAQANVEFLLMYAEKVGEGIAKVLATAVSAVTIVGVLEAIGKAADIAGDFIKNAVSVFSKSVSYYTGAVGYMRDALSIHEDKDAFPYGLWPQAVR</sequence>
<evidence type="ECO:0000313" key="2">
    <source>
        <dbReference type="Proteomes" id="UP000649573"/>
    </source>
</evidence>
<evidence type="ECO:0000313" key="1">
    <source>
        <dbReference type="EMBL" id="GGU49752.1"/>
    </source>
</evidence>
<reference evidence="2" key="1">
    <citation type="journal article" date="2019" name="Int. J. Syst. Evol. Microbiol.">
        <title>The Global Catalogue of Microorganisms (GCM) 10K type strain sequencing project: providing services to taxonomists for standard genome sequencing and annotation.</title>
        <authorList>
            <consortium name="The Broad Institute Genomics Platform"/>
            <consortium name="The Broad Institute Genome Sequencing Center for Infectious Disease"/>
            <person name="Wu L."/>
            <person name="Ma J."/>
        </authorList>
    </citation>
    <scope>NUCLEOTIDE SEQUENCE [LARGE SCALE GENOMIC DNA]</scope>
    <source>
        <strain evidence="2">JCM 3296</strain>
    </source>
</reference>
<dbReference type="Proteomes" id="UP000649573">
    <property type="component" value="Unassembled WGS sequence"/>
</dbReference>
<accession>A0ABQ2URZ3</accession>
<dbReference type="EMBL" id="BMRE01000021">
    <property type="protein sequence ID" value="GGU49752.1"/>
    <property type="molecule type" value="Genomic_DNA"/>
</dbReference>
<organism evidence="1 2">
    <name type="scientific">Lentzea flava</name>
    <dbReference type="NCBI Taxonomy" id="103732"/>
    <lineage>
        <taxon>Bacteria</taxon>
        <taxon>Bacillati</taxon>
        <taxon>Actinomycetota</taxon>
        <taxon>Actinomycetes</taxon>
        <taxon>Pseudonocardiales</taxon>
        <taxon>Pseudonocardiaceae</taxon>
        <taxon>Lentzea</taxon>
    </lineage>
</organism>
<comment type="caution">
    <text evidence="1">The sequence shown here is derived from an EMBL/GenBank/DDBJ whole genome shotgun (WGS) entry which is preliminary data.</text>
</comment>